<dbReference type="Gene3D" id="4.10.93.10">
    <property type="entry name" value="Mitochondrial cytochrome c oxidase subunit VIc/VIIs"/>
    <property type="match status" value="1"/>
</dbReference>
<comment type="pathway">
    <text evidence="2">Energy metabolism; oxidative phosphorylation.</text>
</comment>
<comment type="similarity">
    <text evidence="3">Belongs to the cytochrome c oxidase subunit 6c family.</text>
</comment>
<dbReference type="Pfam" id="PF02937">
    <property type="entry name" value="COX6C"/>
    <property type="match status" value="1"/>
</dbReference>
<evidence type="ECO:0000256" key="5">
    <source>
        <dbReference type="ARBA" id="ARBA00022792"/>
    </source>
</evidence>
<evidence type="ECO:0000256" key="1">
    <source>
        <dbReference type="ARBA" id="ARBA00004434"/>
    </source>
</evidence>
<evidence type="ECO:0000256" key="7">
    <source>
        <dbReference type="ARBA" id="ARBA00023128"/>
    </source>
</evidence>
<dbReference type="InterPro" id="IPR034884">
    <property type="entry name" value="Cytochrome_c_oxidase_VIc/VIIs"/>
</dbReference>
<dbReference type="SUPFAM" id="SSF81415">
    <property type="entry name" value="Mitochondrial cytochrome c oxidase subunit VIc"/>
    <property type="match status" value="1"/>
</dbReference>
<dbReference type="Proteomes" id="UP000091820">
    <property type="component" value="Unassembled WGS sequence"/>
</dbReference>
<dbReference type="EnsemblMetazoa" id="GBRI003172-RA">
    <property type="protein sequence ID" value="GBRI003172-PA"/>
    <property type="gene ID" value="GBRI003172"/>
</dbReference>
<dbReference type="PANTHER" id="PTHR48416">
    <property type="entry name" value="CYTOCHROME C OXIDASE SUBUNIT 6C"/>
    <property type="match status" value="1"/>
</dbReference>
<organism evidence="10 11">
    <name type="scientific">Glossina brevipalpis</name>
    <dbReference type="NCBI Taxonomy" id="37001"/>
    <lineage>
        <taxon>Eukaryota</taxon>
        <taxon>Metazoa</taxon>
        <taxon>Ecdysozoa</taxon>
        <taxon>Arthropoda</taxon>
        <taxon>Hexapoda</taxon>
        <taxon>Insecta</taxon>
        <taxon>Pterygota</taxon>
        <taxon>Neoptera</taxon>
        <taxon>Endopterygota</taxon>
        <taxon>Diptera</taxon>
        <taxon>Brachycera</taxon>
        <taxon>Muscomorpha</taxon>
        <taxon>Hippoboscoidea</taxon>
        <taxon>Glossinidae</taxon>
        <taxon>Glossina</taxon>
    </lineage>
</organism>
<reference evidence="11" key="1">
    <citation type="submission" date="2014-03" db="EMBL/GenBank/DDBJ databases">
        <authorList>
            <person name="Aksoy S."/>
            <person name="Warren W."/>
            <person name="Wilson R.K."/>
        </authorList>
    </citation>
    <scope>NUCLEOTIDE SEQUENCE [LARGE SCALE GENOMIC DNA]</scope>
    <source>
        <strain evidence="11">IAEA</strain>
    </source>
</reference>
<dbReference type="PANTHER" id="PTHR48416:SF1">
    <property type="entry name" value="CYTOCHROME C OXIDASE SUBUNIT 6C"/>
    <property type="match status" value="1"/>
</dbReference>
<name>A0A1A9W1Q0_9MUSC</name>
<dbReference type="InterPro" id="IPR037169">
    <property type="entry name" value="Cytochrome_c_oxidase_VIc_sf"/>
</dbReference>
<evidence type="ECO:0000256" key="2">
    <source>
        <dbReference type="ARBA" id="ARBA00004673"/>
    </source>
</evidence>
<protein>
    <submittedName>
        <fullName evidence="10">Uncharacterized protein</fullName>
    </submittedName>
</protein>
<keyword evidence="11" id="KW-1185">Reference proteome</keyword>
<keyword evidence="8 9" id="KW-0472">Membrane</keyword>
<evidence type="ECO:0000256" key="9">
    <source>
        <dbReference type="SAM" id="Phobius"/>
    </source>
</evidence>
<accession>A0A1A9W1Q0</accession>
<keyword evidence="6 9" id="KW-1133">Transmembrane helix</keyword>
<reference evidence="10" key="2">
    <citation type="submission" date="2020-05" db="UniProtKB">
        <authorList>
            <consortium name="EnsemblMetazoa"/>
        </authorList>
    </citation>
    <scope>IDENTIFICATION</scope>
    <source>
        <strain evidence="10">IAEA</strain>
    </source>
</reference>
<sequence>MYNRDNPPKFPIHDTHLKKSLKHCVIALAVSLTSGAMLYMLHNIPRKMAYRNFYADYDPQSSFKRMAEGGYLQSVVVDTSFTGKKED</sequence>
<dbReference type="VEuPathDB" id="VectorBase:GBRI003172"/>
<evidence type="ECO:0000256" key="8">
    <source>
        <dbReference type="ARBA" id="ARBA00023136"/>
    </source>
</evidence>
<evidence type="ECO:0000313" key="10">
    <source>
        <dbReference type="EnsemblMetazoa" id="GBRI003172-PA"/>
    </source>
</evidence>
<dbReference type="GO" id="GO:0005743">
    <property type="term" value="C:mitochondrial inner membrane"/>
    <property type="evidence" value="ECO:0007669"/>
    <property type="project" value="UniProtKB-SubCell"/>
</dbReference>
<feature type="transmembrane region" description="Helical" evidence="9">
    <location>
        <begin position="20"/>
        <end position="41"/>
    </location>
</feature>
<evidence type="ECO:0000256" key="3">
    <source>
        <dbReference type="ARBA" id="ARBA00007204"/>
    </source>
</evidence>
<comment type="subcellular location">
    <subcellularLocation>
        <location evidence="1">Mitochondrion inner membrane</location>
        <topology evidence="1">Single-pass membrane protein</topology>
    </subcellularLocation>
</comment>
<evidence type="ECO:0000256" key="6">
    <source>
        <dbReference type="ARBA" id="ARBA00022989"/>
    </source>
</evidence>
<keyword evidence="4 9" id="KW-0812">Transmembrane</keyword>
<evidence type="ECO:0000256" key="4">
    <source>
        <dbReference type="ARBA" id="ARBA00022692"/>
    </source>
</evidence>
<evidence type="ECO:0000313" key="11">
    <source>
        <dbReference type="Proteomes" id="UP000091820"/>
    </source>
</evidence>
<dbReference type="AlphaFoldDB" id="A0A1A9W1Q0"/>
<proteinExistence type="inferred from homology"/>
<dbReference type="InterPro" id="IPR051389">
    <property type="entry name" value="Cytochrome_c_oxidase_VIc"/>
</dbReference>
<keyword evidence="5" id="KW-0999">Mitochondrion inner membrane</keyword>
<keyword evidence="7" id="KW-0496">Mitochondrion</keyword>